<dbReference type="PROSITE" id="PS00041">
    <property type="entry name" value="HTH_ARAC_FAMILY_1"/>
    <property type="match status" value="1"/>
</dbReference>
<dbReference type="SUPFAM" id="SSF51215">
    <property type="entry name" value="Regulatory protein AraC"/>
    <property type="match status" value="1"/>
</dbReference>
<dbReference type="GO" id="GO:0043565">
    <property type="term" value="F:sequence-specific DNA binding"/>
    <property type="evidence" value="ECO:0007669"/>
    <property type="project" value="InterPro"/>
</dbReference>
<dbReference type="InterPro" id="IPR020449">
    <property type="entry name" value="Tscrpt_reg_AraC-type_HTH"/>
</dbReference>
<dbReference type="InterPro" id="IPR037923">
    <property type="entry name" value="HTH-like"/>
</dbReference>
<dbReference type="InterPro" id="IPR018062">
    <property type="entry name" value="HTH_AraC-typ_CS"/>
</dbReference>
<keyword evidence="3" id="KW-0804">Transcription</keyword>
<dbReference type="SUPFAM" id="SSF46689">
    <property type="entry name" value="Homeodomain-like"/>
    <property type="match status" value="2"/>
</dbReference>
<dbReference type="Gene3D" id="1.10.10.60">
    <property type="entry name" value="Homeodomain-like"/>
    <property type="match status" value="2"/>
</dbReference>
<organism evidence="5 6">
    <name type="scientific">Novibacillus thermophilus</name>
    <dbReference type="NCBI Taxonomy" id="1471761"/>
    <lineage>
        <taxon>Bacteria</taxon>
        <taxon>Bacillati</taxon>
        <taxon>Bacillota</taxon>
        <taxon>Bacilli</taxon>
        <taxon>Bacillales</taxon>
        <taxon>Thermoactinomycetaceae</taxon>
        <taxon>Novibacillus</taxon>
    </lineage>
</organism>
<evidence type="ECO:0000313" key="5">
    <source>
        <dbReference type="EMBL" id="AQS57359.1"/>
    </source>
</evidence>
<name>A0A1U9KBB3_9BACL</name>
<dbReference type="PANTHER" id="PTHR43280:SF2">
    <property type="entry name" value="HTH-TYPE TRANSCRIPTIONAL REGULATOR EXSA"/>
    <property type="match status" value="1"/>
</dbReference>
<protein>
    <submittedName>
        <fullName evidence="5">AraC family transcriptional regulator</fullName>
    </submittedName>
</protein>
<dbReference type="AlphaFoldDB" id="A0A1U9KBB3"/>
<dbReference type="OrthoDB" id="9816335at2"/>
<evidence type="ECO:0000256" key="2">
    <source>
        <dbReference type="ARBA" id="ARBA00023125"/>
    </source>
</evidence>
<dbReference type="PANTHER" id="PTHR43280">
    <property type="entry name" value="ARAC-FAMILY TRANSCRIPTIONAL REGULATOR"/>
    <property type="match status" value="1"/>
</dbReference>
<dbReference type="SMART" id="SM00342">
    <property type="entry name" value="HTH_ARAC"/>
    <property type="match status" value="1"/>
</dbReference>
<dbReference type="PROSITE" id="PS01124">
    <property type="entry name" value="HTH_ARAC_FAMILY_2"/>
    <property type="match status" value="1"/>
</dbReference>
<proteinExistence type="predicted"/>
<dbReference type="KEGG" id="ntr:B0W44_02440"/>
<evidence type="ECO:0000256" key="3">
    <source>
        <dbReference type="ARBA" id="ARBA00023163"/>
    </source>
</evidence>
<sequence>MAFQHIELPSCGISLYESKHKEKDRVREHHHAVHQILYAIEGRGRITIDRSSYEVAQDNAVVIAPYTRHSVISDSRLTLLVLAFDEKSLDSFVQRDIMNKFFKKSRYFTLNPMVSGELRQFLRKILFEQSQRFPLGSYAIKIHLLHFLLVLARFQEAPQHTDTNTLRAERIKHYIETLYYEPLTAKDISSRLGISTRYVNNIFKEQYHMTPMQYLAEVRIQTAKKLLAETDKDIATICFEVGYENLSTFYRVFKKTVNMSPNRYRQLYQPVD</sequence>
<dbReference type="STRING" id="1471761.B0W44_02440"/>
<gene>
    <name evidence="5" type="ORF">B0W44_02440</name>
</gene>
<evidence type="ECO:0000259" key="4">
    <source>
        <dbReference type="PROSITE" id="PS01124"/>
    </source>
</evidence>
<evidence type="ECO:0000256" key="1">
    <source>
        <dbReference type="ARBA" id="ARBA00023015"/>
    </source>
</evidence>
<keyword evidence="6" id="KW-1185">Reference proteome</keyword>
<dbReference type="Proteomes" id="UP000188603">
    <property type="component" value="Chromosome"/>
</dbReference>
<evidence type="ECO:0000313" key="6">
    <source>
        <dbReference type="Proteomes" id="UP000188603"/>
    </source>
</evidence>
<keyword evidence="1" id="KW-0805">Transcription regulation</keyword>
<keyword evidence="2" id="KW-0238">DNA-binding</keyword>
<dbReference type="Gene3D" id="2.60.120.10">
    <property type="entry name" value="Jelly Rolls"/>
    <property type="match status" value="1"/>
</dbReference>
<reference evidence="5 6" key="1">
    <citation type="journal article" date="2015" name="Int. J. Syst. Evol. Microbiol.">
        <title>Novibacillus thermophilus gen. nov., sp. nov., a Gram-staining-negative and moderately thermophilic member of the family Thermoactinomycetaceae.</title>
        <authorList>
            <person name="Yang G."/>
            <person name="Chen J."/>
            <person name="Zhou S."/>
        </authorList>
    </citation>
    <scope>NUCLEOTIDE SEQUENCE [LARGE SCALE GENOMIC DNA]</scope>
    <source>
        <strain evidence="5 6">SG-1</strain>
    </source>
</reference>
<accession>A0A1U9KBB3</accession>
<dbReference type="InterPro" id="IPR014710">
    <property type="entry name" value="RmlC-like_jellyroll"/>
</dbReference>
<dbReference type="InterPro" id="IPR009057">
    <property type="entry name" value="Homeodomain-like_sf"/>
</dbReference>
<dbReference type="InterPro" id="IPR003313">
    <property type="entry name" value="AraC-bd"/>
</dbReference>
<dbReference type="Pfam" id="PF02311">
    <property type="entry name" value="AraC_binding"/>
    <property type="match status" value="1"/>
</dbReference>
<dbReference type="EMBL" id="CP019699">
    <property type="protein sequence ID" value="AQS57359.1"/>
    <property type="molecule type" value="Genomic_DNA"/>
</dbReference>
<dbReference type="InterPro" id="IPR018060">
    <property type="entry name" value="HTH_AraC"/>
</dbReference>
<feature type="domain" description="HTH araC/xylS-type" evidence="4">
    <location>
        <begin position="169"/>
        <end position="267"/>
    </location>
</feature>
<dbReference type="GO" id="GO:0003700">
    <property type="term" value="F:DNA-binding transcription factor activity"/>
    <property type="evidence" value="ECO:0007669"/>
    <property type="project" value="InterPro"/>
</dbReference>
<dbReference type="Pfam" id="PF12833">
    <property type="entry name" value="HTH_18"/>
    <property type="match status" value="1"/>
</dbReference>
<dbReference type="PRINTS" id="PR00032">
    <property type="entry name" value="HTHARAC"/>
</dbReference>